<reference evidence="2 3" key="1">
    <citation type="journal article" date="2018" name="Sci. Rep.">
        <title>Genomic diversity and distribution of Bifidobacterium longum subsp. longum across the human lifespan.</title>
        <authorList>
            <person name="Odamaki T."/>
            <person name="Bottacini F."/>
            <person name="Kato K."/>
            <person name="Mitsuyama E."/>
            <person name="Yoshida K."/>
            <person name="Horigome A."/>
            <person name="Xiao J.Z."/>
            <person name="van Sinderen D."/>
        </authorList>
    </citation>
    <scope>NUCLEOTIDE SEQUENCE [LARGE SCALE GENOMIC DNA]</scope>
    <source>
        <strain evidence="2 3">MCC10076</strain>
    </source>
</reference>
<feature type="region of interest" description="Disordered" evidence="1">
    <location>
        <begin position="323"/>
        <end position="411"/>
    </location>
</feature>
<gene>
    <name evidence="2" type="ORF">MCC10076_1371</name>
</gene>
<name>A0A4R0U0P6_BIFLL</name>
<sequence length="411" mass="42538">MNTSGTDPWEMGPIIAAGTAVAIDTAQEPEPERRPPAEPEPEPGPGLEPDARCVDDAGSEDRANTAVDPWEIGPLPSASNPVGNDIPADAPASEPQHVVGAVEPADLADTIDLTPVGDRDAAMPVREWRRMATTAGGILLAACVTVAGMSAWRSHESATAARELEQATADCATAHAAAKKAERKLVEYLDGDRLAQAKAVTADKLADPETLETLDKLAEQYSEGERIPACAATDTETANATTSKLQAIEKKHTGNLSRLKKAAGAVFSSRLAHTVEQGERLYSSSEGKVQDEYSRALLRASIDKRDEKAIADAMDKVNASIDAKTKADEERKAQEEAAAAAAQAQERSTPAPQQYSYTPSGSASGPGSGPTGGGYHSSGGSAGSTGGSASPGWSVPANPDPSQLPGTDPSL</sequence>
<protein>
    <submittedName>
        <fullName evidence="2">Putative serine-rich protein</fullName>
    </submittedName>
</protein>
<feature type="region of interest" description="Disordered" evidence="1">
    <location>
        <begin position="1"/>
        <end position="94"/>
    </location>
</feature>
<dbReference type="EMBL" id="SHRX01000021">
    <property type="protein sequence ID" value="TCE97859.1"/>
    <property type="molecule type" value="Genomic_DNA"/>
</dbReference>
<dbReference type="AlphaFoldDB" id="A0A4R0U0P6"/>
<comment type="caution">
    <text evidence="2">The sequence shown here is derived from an EMBL/GenBank/DDBJ whole genome shotgun (WGS) entry which is preliminary data.</text>
</comment>
<feature type="compositionally biased region" description="Basic and acidic residues" evidence="1">
    <location>
        <begin position="49"/>
        <end position="63"/>
    </location>
</feature>
<feature type="compositionally biased region" description="Gly residues" evidence="1">
    <location>
        <begin position="364"/>
        <end position="386"/>
    </location>
</feature>
<evidence type="ECO:0000256" key="1">
    <source>
        <dbReference type="SAM" id="MobiDB-lite"/>
    </source>
</evidence>
<feature type="compositionally biased region" description="Low complexity" evidence="1">
    <location>
        <begin position="336"/>
        <end position="346"/>
    </location>
</feature>
<organism evidence="2 3">
    <name type="scientific">Bifidobacterium longum subsp. longum</name>
    <dbReference type="NCBI Taxonomy" id="1679"/>
    <lineage>
        <taxon>Bacteria</taxon>
        <taxon>Bacillati</taxon>
        <taxon>Actinomycetota</taxon>
        <taxon>Actinomycetes</taxon>
        <taxon>Bifidobacteriales</taxon>
        <taxon>Bifidobacteriaceae</taxon>
        <taxon>Bifidobacterium</taxon>
    </lineage>
</organism>
<proteinExistence type="predicted"/>
<dbReference type="Proteomes" id="UP000292751">
    <property type="component" value="Unassembled WGS sequence"/>
</dbReference>
<dbReference type="RefSeq" id="WP_165502201.1">
    <property type="nucleotide sequence ID" value="NZ_SHRX01000021.1"/>
</dbReference>
<accession>A0A4R0U0P6</accession>
<feature type="compositionally biased region" description="Basic and acidic residues" evidence="1">
    <location>
        <begin position="323"/>
        <end position="335"/>
    </location>
</feature>
<evidence type="ECO:0000313" key="2">
    <source>
        <dbReference type="EMBL" id="TCE97859.1"/>
    </source>
</evidence>
<feature type="compositionally biased region" description="Polar residues" evidence="1">
    <location>
        <begin position="400"/>
        <end position="411"/>
    </location>
</feature>
<evidence type="ECO:0000313" key="3">
    <source>
        <dbReference type="Proteomes" id="UP000292751"/>
    </source>
</evidence>